<dbReference type="Proteomes" id="UP001331761">
    <property type="component" value="Unassembled WGS sequence"/>
</dbReference>
<evidence type="ECO:0000256" key="2">
    <source>
        <dbReference type="ARBA" id="ARBA00013262"/>
    </source>
</evidence>
<evidence type="ECO:0000313" key="6">
    <source>
        <dbReference type="EMBL" id="KAK5966221.1"/>
    </source>
</evidence>
<name>A0AAN8EQF9_TRICO</name>
<proteinExistence type="inferred from homology"/>
<dbReference type="EC" id="2.8.2.20" evidence="2 5"/>
<comment type="caution">
    <text evidence="6">The sequence shown here is derived from an EMBL/GenBank/DDBJ whole genome shotgun (WGS) entry which is preliminary data.</text>
</comment>
<dbReference type="InterPro" id="IPR026634">
    <property type="entry name" value="TPST-like"/>
</dbReference>
<dbReference type="InterPro" id="IPR027417">
    <property type="entry name" value="P-loop_NTPase"/>
</dbReference>
<dbReference type="Gene3D" id="3.40.50.300">
    <property type="entry name" value="P-loop containing nucleotide triphosphate hydrolases"/>
    <property type="match status" value="1"/>
</dbReference>
<comment type="catalytic activity">
    <reaction evidence="4 5">
        <text>L-tyrosyl-[protein] + 3'-phosphoadenylyl sulfate = O-sulfo-L-tyrosine-[protein] + adenosine 3',5'-bisphosphate + H(+)</text>
        <dbReference type="Rhea" id="RHEA:16801"/>
        <dbReference type="Rhea" id="RHEA-COMP:10136"/>
        <dbReference type="Rhea" id="RHEA-COMP:11688"/>
        <dbReference type="ChEBI" id="CHEBI:15378"/>
        <dbReference type="ChEBI" id="CHEBI:46858"/>
        <dbReference type="ChEBI" id="CHEBI:58339"/>
        <dbReference type="ChEBI" id="CHEBI:58343"/>
        <dbReference type="ChEBI" id="CHEBI:65286"/>
        <dbReference type="EC" id="2.8.2.20"/>
    </reaction>
</comment>
<evidence type="ECO:0000256" key="1">
    <source>
        <dbReference type="ARBA" id="ARBA00009988"/>
    </source>
</evidence>
<evidence type="ECO:0000256" key="4">
    <source>
        <dbReference type="ARBA" id="ARBA00048460"/>
    </source>
</evidence>
<sequence length="211" mass="24678">MTKRLCNKDPFTATYVPELNRMFPNAKFILMIRDARAIIHSMIDRHVPVAGFNHSDPESMFKSWNSLITPMVRGCSSIKGLCLKVYYERLVQRPADEARRILHFLDVPWSDDVLNHQEKIGDKIHLNPQEFSTSQVKEKVNEKALTSWYGCYSDDLLKKIDKLAPMLRKLGYDTSSDQPDYTEFARDDFYEYAYESDWGLSFRRFLSNETS</sequence>
<dbReference type="Pfam" id="PF13469">
    <property type="entry name" value="Sulfotransfer_3"/>
    <property type="match status" value="1"/>
</dbReference>
<evidence type="ECO:0000256" key="3">
    <source>
        <dbReference type="ARBA" id="ARBA00022679"/>
    </source>
</evidence>
<keyword evidence="3 5" id="KW-0808">Transferase</keyword>
<protein>
    <recommendedName>
        <fullName evidence="2 5">Protein-tyrosine sulfotransferase</fullName>
        <ecNumber evidence="2 5">2.8.2.20</ecNumber>
    </recommendedName>
</protein>
<reference evidence="6 7" key="1">
    <citation type="submission" date="2019-10" db="EMBL/GenBank/DDBJ databases">
        <title>Assembly and Annotation for the nematode Trichostrongylus colubriformis.</title>
        <authorList>
            <person name="Martin J."/>
        </authorList>
    </citation>
    <scope>NUCLEOTIDE SEQUENCE [LARGE SCALE GENOMIC DNA]</scope>
    <source>
        <strain evidence="6">G859</strain>
        <tissue evidence="6">Whole worm</tissue>
    </source>
</reference>
<dbReference type="PANTHER" id="PTHR12788">
    <property type="entry name" value="PROTEIN-TYROSINE SULFOTRANSFERASE 2"/>
    <property type="match status" value="1"/>
</dbReference>
<dbReference type="EMBL" id="WIXE01023711">
    <property type="protein sequence ID" value="KAK5966221.1"/>
    <property type="molecule type" value="Genomic_DNA"/>
</dbReference>
<evidence type="ECO:0000313" key="7">
    <source>
        <dbReference type="Proteomes" id="UP001331761"/>
    </source>
</evidence>
<evidence type="ECO:0000256" key="5">
    <source>
        <dbReference type="RuleBase" id="RU365018"/>
    </source>
</evidence>
<accession>A0AAN8EQF9</accession>
<comment type="similarity">
    <text evidence="1 5">Belongs to the protein sulfotransferase family.</text>
</comment>
<keyword evidence="7" id="KW-1185">Reference proteome</keyword>
<gene>
    <name evidence="6" type="ORF">GCK32_012588</name>
</gene>
<organism evidence="6 7">
    <name type="scientific">Trichostrongylus colubriformis</name>
    <name type="common">Black scour worm</name>
    <dbReference type="NCBI Taxonomy" id="6319"/>
    <lineage>
        <taxon>Eukaryota</taxon>
        <taxon>Metazoa</taxon>
        <taxon>Ecdysozoa</taxon>
        <taxon>Nematoda</taxon>
        <taxon>Chromadorea</taxon>
        <taxon>Rhabditida</taxon>
        <taxon>Rhabditina</taxon>
        <taxon>Rhabditomorpha</taxon>
        <taxon>Strongyloidea</taxon>
        <taxon>Trichostrongylidae</taxon>
        <taxon>Trichostrongylus</taxon>
    </lineage>
</organism>
<dbReference type="GO" id="GO:0008476">
    <property type="term" value="F:protein-tyrosine sulfotransferase activity"/>
    <property type="evidence" value="ECO:0007669"/>
    <property type="project" value="UniProtKB-EC"/>
</dbReference>
<dbReference type="AlphaFoldDB" id="A0AAN8EQF9"/>
<dbReference type="GO" id="GO:0005794">
    <property type="term" value="C:Golgi apparatus"/>
    <property type="evidence" value="ECO:0007669"/>
    <property type="project" value="UniProtKB-ARBA"/>
</dbReference>
<dbReference type="SUPFAM" id="SSF52540">
    <property type="entry name" value="P-loop containing nucleoside triphosphate hydrolases"/>
    <property type="match status" value="1"/>
</dbReference>
<dbReference type="PANTHER" id="PTHR12788:SF7">
    <property type="entry name" value="PROTEIN-TYROSINE SULFOTRANSFERASE-RELATED"/>
    <property type="match status" value="1"/>
</dbReference>
<comment type="function">
    <text evidence="5">Catalyzes the O-sulfation of tyrosine residues within acidic motifs of polypeptides, using 3'-phosphoadenylyl sulfate (PAPS) as cosubstrate.</text>
</comment>